<name>A0A7H0JX50_9CORY</name>
<dbReference type="EMBL" id="JACMYE010000001">
    <property type="protein sequence ID" value="MBC3177961.1"/>
    <property type="molecule type" value="Genomic_DNA"/>
</dbReference>
<dbReference type="RefSeq" id="WP_171192759.1">
    <property type="nucleotide sequence ID" value="NZ_CP061032.1"/>
</dbReference>
<evidence type="ECO:0000313" key="3">
    <source>
        <dbReference type="Proteomes" id="UP000516235"/>
    </source>
</evidence>
<reference evidence="3 4" key="1">
    <citation type="submission" date="2020-08" db="EMBL/GenBank/DDBJ databases">
        <title>novel species in genus Corynebacterium.</title>
        <authorList>
            <person name="Zhang G."/>
        </authorList>
    </citation>
    <scope>NUCLEOTIDE SEQUENCE [LARGE SCALE GENOMIC DNA]</scope>
    <source>
        <strain evidence="2">Zg-917</strain>
        <strain evidence="3 4">zg-917</strain>
    </source>
</reference>
<evidence type="ECO:0000313" key="2">
    <source>
        <dbReference type="EMBL" id="QNP89616.1"/>
    </source>
</evidence>
<protein>
    <submittedName>
        <fullName evidence="2">Uncharacterized protein</fullName>
    </submittedName>
</protein>
<dbReference type="Proteomes" id="UP000642876">
    <property type="component" value="Unassembled WGS sequence"/>
</dbReference>
<keyword evidence="4" id="KW-1185">Reference proteome</keyword>
<evidence type="ECO:0000313" key="4">
    <source>
        <dbReference type="Proteomes" id="UP000642876"/>
    </source>
</evidence>
<accession>A0A7H0JX50</accession>
<dbReference type="Proteomes" id="UP000516235">
    <property type="component" value="Chromosome"/>
</dbReference>
<sequence length="162" mass="17098">MRRWILFASAALLLFWGVGLANPPVPPVLQGDTLGPEDGEREYLVRAEVSVAAAEEPAFALVTFREPLPAREAADAVSAARRASAVLAGALNPVGEPPAGESRDAIFALATDEPIDAVVVYGSGEELRQVARRPEVWAVEALPSDAVWGAFTLTRNALGGRV</sequence>
<evidence type="ECO:0000313" key="1">
    <source>
        <dbReference type="EMBL" id="MBC3177961.1"/>
    </source>
</evidence>
<dbReference type="KEGG" id="cluj:IAU68_07865"/>
<dbReference type="AlphaFoldDB" id="A0A7H0JX50"/>
<dbReference type="EMBL" id="CP061032">
    <property type="protein sequence ID" value="QNP89616.1"/>
    <property type="molecule type" value="Genomic_DNA"/>
</dbReference>
<proteinExistence type="predicted"/>
<organism evidence="2 3">
    <name type="scientific">Corynebacterium lujinxingii</name>
    <dbReference type="NCBI Taxonomy" id="2763010"/>
    <lineage>
        <taxon>Bacteria</taxon>
        <taxon>Bacillati</taxon>
        <taxon>Actinomycetota</taxon>
        <taxon>Actinomycetes</taxon>
        <taxon>Mycobacteriales</taxon>
        <taxon>Corynebacteriaceae</taxon>
        <taxon>Corynebacterium</taxon>
    </lineage>
</organism>
<gene>
    <name evidence="1" type="ORF">H7348_01335</name>
    <name evidence="2" type="ORF">IAU68_07865</name>
</gene>